<evidence type="ECO:0000313" key="3">
    <source>
        <dbReference type="EMBL" id="RMB92712.1"/>
    </source>
</evidence>
<protein>
    <submittedName>
        <fullName evidence="3">Uncharacterized protein</fullName>
    </submittedName>
</protein>
<keyword evidence="2" id="KW-0472">Membrane</keyword>
<evidence type="ECO:0000313" key="4">
    <source>
        <dbReference type="Proteomes" id="UP000269221"/>
    </source>
</evidence>
<evidence type="ECO:0000256" key="2">
    <source>
        <dbReference type="SAM" id="Phobius"/>
    </source>
</evidence>
<reference evidence="3 4" key="1">
    <citation type="submission" date="2018-07" db="EMBL/GenBank/DDBJ databases">
        <title>A high quality draft genome assembly of the barn swallow (H. rustica rustica).</title>
        <authorList>
            <person name="Formenti G."/>
            <person name="Chiara M."/>
            <person name="Poveda L."/>
            <person name="Francoijs K.-J."/>
            <person name="Bonisoli-Alquati A."/>
            <person name="Canova L."/>
            <person name="Gianfranceschi L."/>
            <person name="Horner D.S."/>
            <person name="Saino N."/>
        </authorList>
    </citation>
    <scope>NUCLEOTIDE SEQUENCE [LARGE SCALE GENOMIC DNA]</scope>
    <source>
        <strain evidence="3">Chelidonia</strain>
        <tissue evidence="3">Blood</tissue>
    </source>
</reference>
<name>A0A3M0IW51_HIRRU</name>
<accession>A0A3M0IW51</accession>
<feature type="transmembrane region" description="Helical" evidence="2">
    <location>
        <begin position="12"/>
        <end position="33"/>
    </location>
</feature>
<dbReference type="Proteomes" id="UP000269221">
    <property type="component" value="Unassembled WGS sequence"/>
</dbReference>
<dbReference type="EMBL" id="QRBI01000219">
    <property type="protein sequence ID" value="RMB92712.1"/>
    <property type="molecule type" value="Genomic_DNA"/>
</dbReference>
<comment type="caution">
    <text evidence="3">The sequence shown here is derived from an EMBL/GenBank/DDBJ whole genome shotgun (WGS) entry which is preliminary data.</text>
</comment>
<proteinExistence type="predicted"/>
<dbReference type="AlphaFoldDB" id="A0A3M0IW51"/>
<keyword evidence="4" id="KW-1185">Reference proteome</keyword>
<keyword evidence="2" id="KW-0812">Transmembrane</keyword>
<gene>
    <name evidence="3" type="ORF">DUI87_30858</name>
</gene>
<sequence length="98" mass="10697">MLSDTAHTKMLMGIRGFVLGFVFLVLGLSFYLCKKCKKPLPWTEIKSSVSLSSGLGSQTPLPRSLTLQGNQRNALDSNREAPEPQHSTQPTPKGAWAP</sequence>
<keyword evidence="2" id="KW-1133">Transmembrane helix</keyword>
<dbReference type="OrthoDB" id="5972090at2759"/>
<feature type="region of interest" description="Disordered" evidence="1">
    <location>
        <begin position="51"/>
        <end position="98"/>
    </location>
</feature>
<evidence type="ECO:0000256" key="1">
    <source>
        <dbReference type="SAM" id="MobiDB-lite"/>
    </source>
</evidence>
<feature type="compositionally biased region" description="Polar residues" evidence="1">
    <location>
        <begin position="58"/>
        <end position="76"/>
    </location>
</feature>
<organism evidence="3 4">
    <name type="scientific">Hirundo rustica rustica</name>
    <dbReference type="NCBI Taxonomy" id="333673"/>
    <lineage>
        <taxon>Eukaryota</taxon>
        <taxon>Metazoa</taxon>
        <taxon>Chordata</taxon>
        <taxon>Craniata</taxon>
        <taxon>Vertebrata</taxon>
        <taxon>Euteleostomi</taxon>
        <taxon>Archelosauria</taxon>
        <taxon>Archosauria</taxon>
        <taxon>Dinosauria</taxon>
        <taxon>Saurischia</taxon>
        <taxon>Theropoda</taxon>
        <taxon>Coelurosauria</taxon>
        <taxon>Aves</taxon>
        <taxon>Neognathae</taxon>
        <taxon>Neoaves</taxon>
        <taxon>Telluraves</taxon>
        <taxon>Australaves</taxon>
        <taxon>Passeriformes</taxon>
        <taxon>Sylvioidea</taxon>
        <taxon>Hirundinidae</taxon>
        <taxon>Hirundo</taxon>
    </lineage>
</organism>